<dbReference type="InterPro" id="IPR029044">
    <property type="entry name" value="Nucleotide-diphossugar_trans"/>
</dbReference>
<dbReference type="EMBL" id="FLUL01000001">
    <property type="protein sequence ID" value="SBV94560.1"/>
    <property type="molecule type" value="Genomic_DNA"/>
</dbReference>
<proteinExistence type="predicted"/>
<sequence length="281" mass="33672">MNPIISVIMPCYNQAKYMPEALQSLLDQDYPHWECIMVNDGSPDNTEEVAKQWIEKDKRFKYFWKKNSGVCDTRNYGVDQAIGEYIVPLDGDDKLGPHYFSEAIKAFTKDPEIKLIYSDTILFGDVNEKKINPDFVFEKMLTENQIYNSAIFRKSDFLEAGGYNPNMFDGIEDWDFYLSLIKPNDRVIKLNDFHYYYRIKEVSRSMRIFRETEKNDAMLLQMFKNHIPLFLEYLNPVRDRIKAETYNKELYWHYHTPEYKLGRMIYKPFRFAQKVFRKLFS</sequence>
<dbReference type="InterPro" id="IPR050834">
    <property type="entry name" value="Glycosyltransf_2"/>
</dbReference>
<feature type="domain" description="Glycosyltransferase 2-like" evidence="1">
    <location>
        <begin position="6"/>
        <end position="113"/>
    </location>
</feature>
<evidence type="ECO:0000313" key="2">
    <source>
        <dbReference type="EMBL" id="SBV94560.1"/>
    </source>
</evidence>
<reference evidence="2" key="1">
    <citation type="submission" date="2016-04" db="EMBL/GenBank/DDBJ databases">
        <authorList>
            <person name="Evans L.H."/>
            <person name="Alamgir A."/>
            <person name="Owens N."/>
            <person name="Weber N.D."/>
            <person name="Virtaneva K."/>
            <person name="Barbian K."/>
            <person name="Babar A."/>
            <person name="Rosenke K."/>
        </authorList>
    </citation>
    <scope>NUCLEOTIDE SEQUENCE</scope>
    <source>
        <strain evidence="2">86-2</strain>
    </source>
</reference>
<gene>
    <name evidence="2" type="ORF">KL86DYS2_10750</name>
</gene>
<accession>A0A212J538</accession>
<protein>
    <recommendedName>
        <fullName evidence="1">Glycosyltransferase 2-like domain-containing protein</fullName>
    </recommendedName>
</protein>
<dbReference type="PANTHER" id="PTHR43685">
    <property type="entry name" value="GLYCOSYLTRANSFERASE"/>
    <property type="match status" value="1"/>
</dbReference>
<dbReference type="RefSeq" id="WP_296947279.1">
    <property type="nucleotide sequence ID" value="NZ_LT599021.1"/>
</dbReference>
<dbReference type="AlphaFoldDB" id="A0A212J538"/>
<dbReference type="Gene3D" id="3.90.550.10">
    <property type="entry name" value="Spore Coat Polysaccharide Biosynthesis Protein SpsA, Chain A"/>
    <property type="match status" value="1"/>
</dbReference>
<evidence type="ECO:0000259" key="1">
    <source>
        <dbReference type="Pfam" id="PF00535"/>
    </source>
</evidence>
<dbReference type="Pfam" id="PF00535">
    <property type="entry name" value="Glycos_transf_2"/>
    <property type="match status" value="1"/>
</dbReference>
<dbReference type="SUPFAM" id="SSF53448">
    <property type="entry name" value="Nucleotide-diphospho-sugar transferases"/>
    <property type="match status" value="1"/>
</dbReference>
<name>A0A212J538_9BACT</name>
<dbReference type="PANTHER" id="PTHR43685:SF2">
    <property type="entry name" value="GLYCOSYLTRANSFERASE 2-LIKE DOMAIN-CONTAINING PROTEIN"/>
    <property type="match status" value="1"/>
</dbReference>
<organism evidence="2">
    <name type="scientific">uncultured Dysgonomonas sp</name>
    <dbReference type="NCBI Taxonomy" id="206096"/>
    <lineage>
        <taxon>Bacteria</taxon>
        <taxon>Pseudomonadati</taxon>
        <taxon>Bacteroidota</taxon>
        <taxon>Bacteroidia</taxon>
        <taxon>Bacteroidales</taxon>
        <taxon>Dysgonomonadaceae</taxon>
        <taxon>Dysgonomonas</taxon>
        <taxon>environmental samples</taxon>
    </lineage>
</organism>
<dbReference type="InterPro" id="IPR001173">
    <property type="entry name" value="Glyco_trans_2-like"/>
</dbReference>